<evidence type="ECO:0000256" key="2">
    <source>
        <dbReference type="SAM" id="Phobius"/>
    </source>
</evidence>
<reference evidence="4 5" key="2">
    <citation type="submission" date="2016-09" db="EMBL/GenBank/DDBJ databases">
        <authorList>
            <person name="Laine KS P."/>
        </authorList>
    </citation>
    <scope>NUCLEOTIDE SEQUENCE [LARGE SCALE GENOMIC DNA]</scope>
    <source>
        <strain evidence="4">PFRJS-23</strain>
    </source>
</reference>
<proteinExistence type="predicted"/>
<evidence type="ECO:0000313" key="3">
    <source>
        <dbReference type="EMBL" id="SBN38987.1"/>
    </source>
</evidence>
<feature type="region of interest" description="Disordered" evidence="1">
    <location>
        <begin position="1"/>
        <end position="76"/>
    </location>
</feature>
<dbReference type="EMBL" id="LT576035">
    <property type="protein sequence ID" value="SBN38987.1"/>
    <property type="molecule type" value="Genomic_DNA"/>
</dbReference>
<name>A0A2C7AQT4_9ACTN</name>
<keyword evidence="2" id="KW-0812">Transmembrane</keyword>
<feature type="region of interest" description="Disordered" evidence="1">
    <location>
        <begin position="111"/>
        <end position="145"/>
    </location>
</feature>
<feature type="transmembrane region" description="Helical" evidence="2">
    <location>
        <begin position="87"/>
        <end position="106"/>
    </location>
</feature>
<protein>
    <submittedName>
        <fullName evidence="3">Uncharacterized protein</fullName>
    </submittedName>
</protein>
<dbReference type="AlphaFoldDB" id="A0A2C7AQT4"/>
<feature type="compositionally biased region" description="Pro residues" evidence="1">
    <location>
        <begin position="44"/>
        <end position="58"/>
    </location>
</feature>
<dbReference type="RefSeq" id="WP_013160767.1">
    <property type="nucleotide sequence ID" value="NZ_CP018002.1"/>
</dbReference>
<dbReference type="OMA" id="TITKSTW"/>
<dbReference type="Proteomes" id="UP000250080">
    <property type="component" value="Chromosome I"/>
</dbReference>
<evidence type="ECO:0000256" key="1">
    <source>
        <dbReference type="SAM" id="MobiDB-lite"/>
    </source>
</evidence>
<dbReference type="EMBL" id="LT618793">
    <property type="protein sequence ID" value="SCQ79358.1"/>
    <property type="molecule type" value="Genomic_DNA"/>
</dbReference>
<feature type="compositionally biased region" description="Basic and acidic residues" evidence="1">
    <location>
        <begin position="1"/>
        <end position="16"/>
    </location>
</feature>
<keyword evidence="2" id="KW-0472">Membrane</keyword>
<accession>A0A2C7AQT4</accession>
<evidence type="ECO:0000313" key="5">
    <source>
        <dbReference type="Proteomes" id="UP000250080"/>
    </source>
</evidence>
<gene>
    <name evidence="3" type="ORF">PFR_JS10_1344</name>
    <name evidence="4" type="ORF">PFR_JS23_1367</name>
</gene>
<reference evidence="3" key="1">
    <citation type="submission" date="2016-05" db="EMBL/GenBank/DDBJ databases">
        <authorList>
            <person name="Lavstsen T."/>
            <person name="Jespersen J.S."/>
        </authorList>
    </citation>
    <scope>NUCLEOTIDE SEQUENCE</scope>
    <source>
        <strain evidence="3">PFRJS10</strain>
    </source>
</reference>
<keyword evidence="2" id="KW-1133">Transmembrane helix</keyword>
<organism evidence="3">
    <name type="scientific">Propionibacterium freudenreichii</name>
    <dbReference type="NCBI Taxonomy" id="1744"/>
    <lineage>
        <taxon>Bacteria</taxon>
        <taxon>Bacillati</taxon>
        <taxon>Actinomycetota</taxon>
        <taxon>Actinomycetes</taxon>
        <taxon>Propionibacteriales</taxon>
        <taxon>Propionibacteriaceae</taxon>
        <taxon>Propionibacterium</taxon>
    </lineage>
</organism>
<feature type="compositionally biased region" description="Low complexity" evidence="1">
    <location>
        <begin position="115"/>
        <end position="132"/>
    </location>
</feature>
<sequence>MSEPPTHDPRGDHEQDTGPDAPPVQGPPQGIDPYGDQPDVPDMATPPSPWQAPPPAATPPSRTDTPAPETPPPAINRFQVRSARGPMVLVVVVALIIVAVLVTLAVRSPKQGAQAASPSPSAASSARPATSPATPPTALPDSNTIPVDYEGFKGQWTITKSTWDSTGLNLEVEVKGTSGSLGFSFFALDTDGGSNQYKASGALATGTVTAGGTTTGRVHFNKSHQTTLVILANSYGRQITALTVDA</sequence>
<evidence type="ECO:0000313" key="4">
    <source>
        <dbReference type="EMBL" id="SCQ79358.1"/>
    </source>
</evidence>